<dbReference type="EMBL" id="CAJVCH010215913">
    <property type="protein sequence ID" value="CAG7731602.1"/>
    <property type="molecule type" value="Genomic_DNA"/>
</dbReference>
<keyword evidence="1" id="KW-0812">Transmembrane</keyword>
<gene>
    <name evidence="3" type="ORF">AFUS01_LOCUS20180</name>
</gene>
<name>A0A8J2K965_9HEXA</name>
<feature type="transmembrane region" description="Helical" evidence="1">
    <location>
        <begin position="75"/>
        <end position="97"/>
    </location>
</feature>
<evidence type="ECO:0000313" key="4">
    <source>
        <dbReference type="Proteomes" id="UP000708208"/>
    </source>
</evidence>
<keyword evidence="4" id="KW-1185">Reference proteome</keyword>
<evidence type="ECO:0000256" key="1">
    <source>
        <dbReference type="SAM" id="Phobius"/>
    </source>
</evidence>
<sequence length="129" mass="14179">MYSFKTIALLLLVAVICSLMVTAYAEKQVTFLNNPPKMIVQDAARGEFIVVESPAKAATQYNCKVRNIEPQTCNYGIKAIAVLVLIAVISSLMMSAYGEQHVILQNNPPKMIVEDAARGQFIVMESPTK</sequence>
<reference evidence="3" key="1">
    <citation type="submission" date="2021-06" db="EMBL/GenBank/DDBJ databases">
        <authorList>
            <person name="Hodson N. C."/>
            <person name="Mongue J. A."/>
            <person name="Jaron S. K."/>
        </authorList>
    </citation>
    <scope>NUCLEOTIDE SEQUENCE</scope>
</reference>
<keyword evidence="1" id="KW-0472">Membrane</keyword>
<dbReference type="AlphaFoldDB" id="A0A8J2K965"/>
<keyword evidence="1" id="KW-1133">Transmembrane helix</keyword>
<keyword evidence="2" id="KW-0732">Signal</keyword>
<protein>
    <submittedName>
        <fullName evidence="3">Uncharacterized protein</fullName>
    </submittedName>
</protein>
<dbReference type="Proteomes" id="UP000708208">
    <property type="component" value="Unassembled WGS sequence"/>
</dbReference>
<evidence type="ECO:0000313" key="3">
    <source>
        <dbReference type="EMBL" id="CAG7731602.1"/>
    </source>
</evidence>
<feature type="chain" id="PRO_5035211389" evidence="2">
    <location>
        <begin position="26"/>
        <end position="129"/>
    </location>
</feature>
<evidence type="ECO:0000256" key="2">
    <source>
        <dbReference type="SAM" id="SignalP"/>
    </source>
</evidence>
<proteinExistence type="predicted"/>
<comment type="caution">
    <text evidence="3">The sequence shown here is derived from an EMBL/GenBank/DDBJ whole genome shotgun (WGS) entry which is preliminary data.</text>
</comment>
<feature type="signal peptide" evidence="2">
    <location>
        <begin position="1"/>
        <end position="25"/>
    </location>
</feature>
<accession>A0A8J2K965</accession>
<organism evidence="3 4">
    <name type="scientific">Allacma fusca</name>
    <dbReference type="NCBI Taxonomy" id="39272"/>
    <lineage>
        <taxon>Eukaryota</taxon>
        <taxon>Metazoa</taxon>
        <taxon>Ecdysozoa</taxon>
        <taxon>Arthropoda</taxon>
        <taxon>Hexapoda</taxon>
        <taxon>Collembola</taxon>
        <taxon>Symphypleona</taxon>
        <taxon>Sminthuridae</taxon>
        <taxon>Allacma</taxon>
    </lineage>
</organism>